<reference evidence="1" key="1">
    <citation type="submission" date="2014-11" db="EMBL/GenBank/DDBJ databases">
        <authorList>
            <person name="Amaro Gonzalez C."/>
        </authorList>
    </citation>
    <scope>NUCLEOTIDE SEQUENCE</scope>
</reference>
<protein>
    <submittedName>
        <fullName evidence="1">Uncharacterized protein</fullName>
    </submittedName>
</protein>
<reference evidence="1" key="2">
    <citation type="journal article" date="2015" name="Fish Shellfish Immunol.">
        <title>Early steps in the European eel (Anguilla anguilla)-Vibrio vulnificus interaction in the gills: Role of the RtxA13 toxin.</title>
        <authorList>
            <person name="Callol A."/>
            <person name="Pajuelo D."/>
            <person name="Ebbesson L."/>
            <person name="Teles M."/>
            <person name="MacKenzie S."/>
            <person name="Amaro C."/>
        </authorList>
    </citation>
    <scope>NUCLEOTIDE SEQUENCE</scope>
</reference>
<organism evidence="1">
    <name type="scientific">Anguilla anguilla</name>
    <name type="common">European freshwater eel</name>
    <name type="synonym">Muraena anguilla</name>
    <dbReference type="NCBI Taxonomy" id="7936"/>
    <lineage>
        <taxon>Eukaryota</taxon>
        <taxon>Metazoa</taxon>
        <taxon>Chordata</taxon>
        <taxon>Craniata</taxon>
        <taxon>Vertebrata</taxon>
        <taxon>Euteleostomi</taxon>
        <taxon>Actinopterygii</taxon>
        <taxon>Neopterygii</taxon>
        <taxon>Teleostei</taxon>
        <taxon>Anguilliformes</taxon>
        <taxon>Anguillidae</taxon>
        <taxon>Anguilla</taxon>
    </lineage>
</organism>
<evidence type="ECO:0000313" key="1">
    <source>
        <dbReference type="EMBL" id="JAH12821.1"/>
    </source>
</evidence>
<dbReference type="EMBL" id="GBXM01095756">
    <property type="protein sequence ID" value="JAH12821.1"/>
    <property type="molecule type" value="Transcribed_RNA"/>
</dbReference>
<dbReference type="AlphaFoldDB" id="A0A0E9Q7I2"/>
<sequence>MALNPLSNRFDARQLTKGHFFPIECTMLEYTALDHLQSASRMALMDRVSSLASKTSVEAVKDVFPSNRAAQLGKSQSLGH</sequence>
<name>A0A0E9Q7I2_ANGAN</name>
<proteinExistence type="predicted"/>
<accession>A0A0E9Q7I2</accession>